<evidence type="ECO:0000256" key="4">
    <source>
        <dbReference type="ARBA" id="ARBA00022801"/>
    </source>
</evidence>
<dbReference type="AlphaFoldDB" id="A0A484KWK0"/>
<dbReference type="OrthoDB" id="1745135at2759"/>
<keyword evidence="2" id="KW-0732">Signal</keyword>
<dbReference type="EMBL" id="OOIL02000559">
    <property type="protein sequence ID" value="VFQ66596.1"/>
    <property type="molecule type" value="Genomic_DNA"/>
</dbReference>
<dbReference type="GO" id="GO:0008889">
    <property type="term" value="F:glycerophosphodiester phosphodiesterase activity"/>
    <property type="evidence" value="ECO:0007669"/>
    <property type="project" value="UniProtKB-EC"/>
</dbReference>
<reference evidence="7 8" key="1">
    <citation type="submission" date="2018-04" db="EMBL/GenBank/DDBJ databases">
        <authorList>
            <person name="Vogel A."/>
        </authorList>
    </citation>
    <scope>NUCLEOTIDE SEQUENCE [LARGE SCALE GENOMIC DNA]</scope>
</reference>
<protein>
    <recommendedName>
        <fullName evidence="1">glycerophosphodiester phosphodiesterase</fullName>
        <ecNumber evidence="1">3.1.4.46</ecNumber>
    </recommendedName>
</protein>
<evidence type="ECO:0000313" key="7">
    <source>
        <dbReference type="EMBL" id="VFQ66596.1"/>
    </source>
</evidence>
<dbReference type="Proteomes" id="UP000595140">
    <property type="component" value="Unassembled WGS sequence"/>
</dbReference>
<evidence type="ECO:0000259" key="6">
    <source>
        <dbReference type="PROSITE" id="PS51704"/>
    </source>
</evidence>
<dbReference type="Gene3D" id="3.20.20.190">
    <property type="entry name" value="Phosphatidylinositol (PI) phosphodiesterase"/>
    <property type="match status" value="1"/>
</dbReference>
<feature type="domain" description="GP-PDE" evidence="6">
    <location>
        <begin position="109"/>
        <end position="195"/>
    </location>
</feature>
<organism evidence="7 8">
    <name type="scientific">Cuscuta campestris</name>
    <dbReference type="NCBI Taxonomy" id="132261"/>
    <lineage>
        <taxon>Eukaryota</taxon>
        <taxon>Viridiplantae</taxon>
        <taxon>Streptophyta</taxon>
        <taxon>Embryophyta</taxon>
        <taxon>Tracheophyta</taxon>
        <taxon>Spermatophyta</taxon>
        <taxon>Magnoliopsida</taxon>
        <taxon>eudicotyledons</taxon>
        <taxon>Gunneridae</taxon>
        <taxon>Pentapetalae</taxon>
        <taxon>asterids</taxon>
        <taxon>lamiids</taxon>
        <taxon>Solanales</taxon>
        <taxon>Convolvulaceae</taxon>
        <taxon>Cuscuteae</taxon>
        <taxon>Cuscuta</taxon>
        <taxon>Cuscuta subgen. Grammica</taxon>
        <taxon>Cuscuta sect. Cleistogrammica</taxon>
    </lineage>
</organism>
<keyword evidence="8" id="KW-1185">Reference proteome</keyword>
<comment type="catalytic activity">
    <reaction evidence="5">
        <text>a sn-glycero-3-phosphodiester + H2O = an alcohol + sn-glycerol 3-phosphate + H(+)</text>
        <dbReference type="Rhea" id="RHEA:12969"/>
        <dbReference type="ChEBI" id="CHEBI:15377"/>
        <dbReference type="ChEBI" id="CHEBI:15378"/>
        <dbReference type="ChEBI" id="CHEBI:30879"/>
        <dbReference type="ChEBI" id="CHEBI:57597"/>
        <dbReference type="ChEBI" id="CHEBI:83408"/>
        <dbReference type="EC" id="3.1.4.46"/>
    </reaction>
</comment>
<proteinExistence type="predicted"/>
<accession>A0A484KWK0</accession>
<dbReference type="PROSITE" id="PS51704">
    <property type="entry name" value="GP_PDE"/>
    <property type="match status" value="1"/>
</dbReference>
<gene>
    <name evidence="7" type="ORF">CCAM_LOCUS8372</name>
</gene>
<dbReference type="EC" id="3.1.4.46" evidence="1"/>
<evidence type="ECO:0000256" key="3">
    <source>
        <dbReference type="ARBA" id="ARBA00022798"/>
    </source>
</evidence>
<dbReference type="InterPro" id="IPR030395">
    <property type="entry name" value="GP_PDE_dom"/>
</dbReference>
<evidence type="ECO:0000313" key="8">
    <source>
        <dbReference type="Proteomes" id="UP000595140"/>
    </source>
</evidence>
<keyword evidence="3" id="KW-0319">Glycerol metabolism</keyword>
<dbReference type="PANTHER" id="PTHR43620:SF44">
    <property type="entry name" value="GLYCEROPHOSPHODIESTER PHOSPHODIESTERASE GDPDL6-RELATED"/>
    <property type="match status" value="1"/>
</dbReference>
<dbReference type="PANTHER" id="PTHR43620">
    <property type="entry name" value="GLYCEROPHOSPHORYL DIESTER PHOSPHODIESTERASE"/>
    <property type="match status" value="1"/>
</dbReference>
<dbReference type="GO" id="GO:0006071">
    <property type="term" value="P:glycerol metabolic process"/>
    <property type="evidence" value="ECO:0007669"/>
    <property type="project" value="UniProtKB-KW"/>
</dbReference>
<dbReference type="InterPro" id="IPR017946">
    <property type="entry name" value="PLC-like_Pdiesterase_TIM-brl"/>
</dbReference>
<dbReference type="SUPFAM" id="SSF51695">
    <property type="entry name" value="PLC-like phosphodiesterases"/>
    <property type="match status" value="1"/>
</dbReference>
<name>A0A484KWK0_9ASTE</name>
<sequence>MGLVTVCPNCSSRIQPTTVARHFPQRNSYGQSVRTASYLEPSTALVTDAHKQGLEVFAYGFANDNYIPYNYSLDLANEYLQFIDNSHFWRDPIVMVAPFYTYLCCDCRELVISHNGASGDYPGGSDIAYQKAIDDGADIIDCNVQLSKDGVAFCPDSADLKFTTTAGTAFMDRVEQIEGVNDGQPGIFSFGLTWV</sequence>
<evidence type="ECO:0000256" key="1">
    <source>
        <dbReference type="ARBA" id="ARBA00012247"/>
    </source>
</evidence>
<evidence type="ECO:0000256" key="5">
    <source>
        <dbReference type="ARBA" id="ARBA00047512"/>
    </source>
</evidence>
<dbReference type="GO" id="GO:0006629">
    <property type="term" value="P:lipid metabolic process"/>
    <property type="evidence" value="ECO:0007669"/>
    <property type="project" value="InterPro"/>
</dbReference>
<keyword evidence="4" id="KW-0378">Hydrolase</keyword>
<dbReference type="Pfam" id="PF03009">
    <property type="entry name" value="GDPD"/>
    <property type="match status" value="1"/>
</dbReference>
<evidence type="ECO:0000256" key="2">
    <source>
        <dbReference type="ARBA" id="ARBA00022729"/>
    </source>
</evidence>